<dbReference type="EMBL" id="MK500389">
    <property type="protein sequence ID" value="QBK88422.1"/>
    <property type="molecule type" value="Genomic_DNA"/>
</dbReference>
<dbReference type="SMART" id="SM00368">
    <property type="entry name" value="LRR_RI"/>
    <property type="match status" value="6"/>
</dbReference>
<dbReference type="Pfam" id="PF13516">
    <property type="entry name" value="LRR_6"/>
    <property type="match status" value="2"/>
</dbReference>
<dbReference type="InterPro" id="IPR032675">
    <property type="entry name" value="LRR_dom_sf"/>
</dbReference>
<dbReference type="InterPro" id="IPR001611">
    <property type="entry name" value="Leu-rich_rpt"/>
</dbReference>
<dbReference type="PANTHER" id="PTHR24113:SF16">
    <property type="match status" value="1"/>
</dbReference>
<gene>
    <name evidence="1" type="ORF">LCMiAC01_00860</name>
</gene>
<proteinExistence type="predicted"/>
<dbReference type="Gene3D" id="3.80.10.10">
    <property type="entry name" value="Ribonuclease Inhibitor"/>
    <property type="match status" value="4"/>
</dbReference>
<protein>
    <submittedName>
        <fullName evidence="1">Leucine-rich repeat protein</fullName>
    </submittedName>
</protein>
<dbReference type="GO" id="GO:0005096">
    <property type="term" value="F:GTPase activator activity"/>
    <property type="evidence" value="ECO:0007669"/>
    <property type="project" value="InterPro"/>
</dbReference>
<name>A0A481YYT7_9VIRU</name>
<dbReference type="PANTHER" id="PTHR24113">
    <property type="entry name" value="RAN GTPASE-ACTIVATING PROTEIN 1"/>
    <property type="match status" value="1"/>
</dbReference>
<dbReference type="InterPro" id="IPR027038">
    <property type="entry name" value="RanGap"/>
</dbReference>
<evidence type="ECO:0000313" key="1">
    <source>
        <dbReference type="EMBL" id="QBK88422.1"/>
    </source>
</evidence>
<organism evidence="1">
    <name type="scientific">Mimivirus LCMiAC01</name>
    <dbReference type="NCBI Taxonomy" id="2506608"/>
    <lineage>
        <taxon>Viruses</taxon>
        <taxon>Varidnaviria</taxon>
        <taxon>Bamfordvirae</taxon>
        <taxon>Nucleocytoviricota</taxon>
        <taxon>Megaviricetes</taxon>
        <taxon>Imitervirales</taxon>
        <taxon>Mimiviridae</taxon>
        <taxon>Klosneuvirinae</taxon>
    </lineage>
</organism>
<reference evidence="1" key="1">
    <citation type="journal article" date="2019" name="MBio">
        <title>Virus Genomes from Deep Sea Sediments Expand the Ocean Megavirome and Support Independent Origins of Viral Gigantism.</title>
        <authorList>
            <person name="Backstrom D."/>
            <person name="Yutin N."/>
            <person name="Jorgensen S.L."/>
            <person name="Dharamshi J."/>
            <person name="Homa F."/>
            <person name="Zaremba-Niedwiedzka K."/>
            <person name="Spang A."/>
            <person name="Wolf Y.I."/>
            <person name="Koonin E.V."/>
            <person name="Ettema T.J."/>
        </authorList>
    </citation>
    <scope>NUCLEOTIDE SEQUENCE</scope>
</reference>
<sequence length="577" mass="67113">MLRYRLENKENKWKNMIKKTEDSSNNMEDIIKIFYDQLKEDEHNFNNNKEVSDCAFNTPRTGSSIDKKNKFAHKLLFKLYPIEDNNKPIKVMKSWSYIRYSKLISMLTKKFKEKLKKDDEERNSFKRIKMTGQRKNFCTLKKKCPSKAVLEPSPMIVNVAPLKDLEPFFDFMKKDLPVPKNISADNSNATKLGQEKDIRGANYVRFKRGAFYDDGRIDMCKQVVGRPFISNLMQSIEHNKYVDHFLLGNNIINSKGAEEIANFIINKNTKPKIKTWYIAGNEIDSNGIKKIAKALEDDEYADSLWLKRNPIMSEGAKYLGEMLKKNKTLEILDLNNTGIFDEGVKYIMRGLRYNNTLQVLYMDANAITPVGTKYICDYFEYLVKKGRKGITSLWLDMNRLDDEGIIMLANSLRNYKFLERLVVGSNRIGPGGIKVLLDALVDHDNLILLDVGLYKSTSDMGELPNNICDEGAKYVAKFIEKNKSVQIMNIEHNNITEKGLEIVFNALEKNKTMLYLYYAQRGVKIDKKLMNKLKEKMRENIKNNLGITLQEFVSNKRRYIKHTDKIKYIDSIYRNNM</sequence>
<dbReference type="SUPFAM" id="SSF52047">
    <property type="entry name" value="RNI-like"/>
    <property type="match status" value="1"/>
</dbReference>
<accession>A0A481YYT7</accession>